<evidence type="ECO:0000256" key="7">
    <source>
        <dbReference type="SAM" id="SignalP"/>
    </source>
</evidence>
<keyword evidence="4" id="KW-0176">Collagen</keyword>
<dbReference type="InterPro" id="IPR016186">
    <property type="entry name" value="C-type_lectin-like/link_sf"/>
</dbReference>
<keyword evidence="1 7" id="KW-0732">Signal</keyword>
<evidence type="ECO:0000256" key="5">
    <source>
        <dbReference type="ARBA" id="ARBA00023157"/>
    </source>
</evidence>
<protein>
    <submittedName>
        <fullName evidence="9">Pulmonary surfactant-associated protein D-like</fullName>
    </submittedName>
</protein>
<evidence type="ECO:0000256" key="2">
    <source>
        <dbReference type="ARBA" id="ARBA00022734"/>
    </source>
</evidence>
<dbReference type="Gene3D" id="3.10.100.10">
    <property type="entry name" value="Mannose-Binding Protein A, subunit A"/>
    <property type="match status" value="1"/>
</dbReference>
<dbReference type="GO" id="GO:0005771">
    <property type="term" value="C:multivesicular body"/>
    <property type="evidence" value="ECO:0007669"/>
    <property type="project" value="TreeGrafter"/>
</dbReference>
<evidence type="ECO:0000313" key="9">
    <source>
        <dbReference type="Ensembl" id="ENSCPRP00005014460.1"/>
    </source>
</evidence>
<dbReference type="AlphaFoldDB" id="A0A7M4ESW0"/>
<gene>
    <name evidence="9" type="primary">LOC109324315</name>
</gene>
<dbReference type="InterPro" id="IPR001304">
    <property type="entry name" value="C-type_lectin-like"/>
</dbReference>
<dbReference type="PROSITE" id="PS00615">
    <property type="entry name" value="C_TYPE_LECTIN_1"/>
    <property type="match status" value="1"/>
</dbReference>
<accession>A0A7M4ESW0</accession>
<feature type="signal peptide" evidence="7">
    <location>
        <begin position="1"/>
        <end position="18"/>
    </location>
</feature>
<dbReference type="GO" id="GO:0005581">
    <property type="term" value="C:collagen trimer"/>
    <property type="evidence" value="ECO:0007669"/>
    <property type="project" value="UniProtKB-KW"/>
</dbReference>
<reference evidence="9" key="1">
    <citation type="submission" date="2025-08" db="UniProtKB">
        <authorList>
            <consortium name="Ensembl"/>
        </authorList>
    </citation>
    <scope>IDENTIFICATION</scope>
</reference>
<name>A0A7M4ESW0_CROPO</name>
<dbReference type="Proteomes" id="UP000594220">
    <property type="component" value="Unplaced"/>
</dbReference>
<feature type="chain" id="PRO_5029675964" evidence="7">
    <location>
        <begin position="19"/>
        <end position="240"/>
    </location>
</feature>
<dbReference type="Pfam" id="PF00059">
    <property type="entry name" value="Lectin_C"/>
    <property type="match status" value="1"/>
</dbReference>
<dbReference type="Pfam" id="PF01391">
    <property type="entry name" value="Collagen"/>
    <property type="match status" value="1"/>
</dbReference>
<evidence type="ECO:0000259" key="8">
    <source>
        <dbReference type="PROSITE" id="PS50041"/>
    </source>
</evidence>
<feature type="domain" description="C-type lectin" evidence="8">
    <location>
        <begin position="125"/>
        <end position="239"/>
    </location>
</feature>
<keyword evidence="10" id="KW-1185">Reference proteome</keyword>
<keyword evidence="2" id="KW-0430">Lectin</keyword>
<organism evidence="9 10">
    <name type="scientific">Crocodylus porosus</name>
    <name type="common">Saltwater crocodile</name>
    <name type="synonym">Estuarine crocodile</name>
    <dbReference type="NCBI Taxonomy" id="8502"/>
    <lineage>
        <taxon>Eukaryota</taxon>
        <taxon>Metazoa</taxon>
        <taxon>Chordata</taxon>
        <taxon>Craniata</taxon>
        <taxon>Vertebrata</taxon>
        <taxon>Euteleostomi</taxon>
        <taxon>Archelosauria</taxon>
        <taxon>Archosauria</taxon>
        <taxon>Crocodylia</taxon>
        <taxon>Longirostres</taxon>
        <taxon>Crocodylidae</taxon>
        <taxon>Crocodylus</taxon>
    </lineage>
</organism>
<keyword evidence="3" id="KW-0106">Calcium</keyword>
<evidence type="ECO:0000256" key="3">
    <source>
        <dbReference type="ARBA" id="ARBA00022837"/>
    </source>
</evidence>
<evidence type="ECO:0000256" key="1">
    <source>
        <dbReference type="ARBA" id="ARBA00022729"/>
    </source>
</evidence>
<dbReference type="GO" id="GO:0030246">
    <property type="term" value="F:carbohydrate binding"/>
    <property type="evidence" value="ECO:0007669"/>
    <property type="project" value="UniProtKB-KW"/>
</dbReference>
<dbReference type="InterPro" id="IPR018378">
    <property type="entry name" value="C-type_lectin_CS"/>
</dbReference>
<dbReference type="PANTHER" id="PTHR24024:SF15">
    <property type="entry name" value="PULMONARY SURFACTANT-ASSOCIATED PROTEIN D"/>
    <property type="match status" value="1"/>
</dbReference>
<evidence type="ECO:0000256" key="6">
    <source>
        <dbReference type="SAM" id="MobiDB-lite"/>
    </source>
</evidence>
<dbReference type="GeneTree" id="ENSGT00940000155748"/>
<keyword evidence="5" id="KW-1015">Disulfide bond</keyword>
<evidence type="ECO:0000313" key="10">
    <source>
        <dbReference type="Proteomes" id="UP000594220"/>
    </source>
</evidence>
<dbReference type="GO" id="GO:0005615">
    <property type="term" value="C:extracellular space"/>
    <property type="evidence" value="ECO:0007669"/>
    <property type="project" value="TreeGrafter"/>
</dbReference>
<dbReference type="PANTHER" id="PTHR24024">
    <property type="entry name" value="PULMONARY SURFACTANT-ASSOCIATED PROTEIN A"/>
    <property type="match status" value="1"/>
</dbReference>
<dbReference type="InterPro" id="IPR008160">
    <property type="entry name" value="Collagen"/>
</dbReference>
<sequence>MLLLSILSAFIVVTISTANPDQVVQKSEPNICTIVVCGPAQSGLPGRDGRDGKEGPKGEKGNPGLKGSQGPPGKMGPAGPEGAKGSQGEKGSKGDVGGSQGEKGTKGDSGLSGKWIIMFPNGRIVGEKVFMTNGYESSFENLKQRCFQAGGQLASPRNSAENTAIQQIVALHDKAVFLGINDIRTEGQFQYLNGQAITYSNWLPGEPNNDRGIEDCVEVFADGKWNDRSCKETRLIICEF</sequence>
<proteinExistence type="predicted"/>
<evidence type="ECO:0000256" key="4">
    <source>
        <dbReference type="ARBA" id="ARBA00023119"/>
    </source>
</evidence>
<dbReference type="InterPro" id="IPR016187">
    <property type="entry name" value="CTDL_fold"/>
</dbReference>
<reference evidence="9" key="2">
    <citation type="submission" date="2025-09" db="UniProtKB">
        <authorList>
            <consortium name="Ensembl"/>
        </authorList>
    </citation>
    <scope>IDENTIFICATION</scope>
</reference>
<feature type="region of interest" description="Disordered" evidence="6">
    <location>
        <begin position="42"/>
        <end position="112"/>
    </location>
</feature>
<dbReference type="Ensembl" id="ENSCPRT00005016979.1">
    <property type="protein sequence ID" value="ENSCPRP00005014460.1"/>
    <property type="gene ID" value="ENSCPRG00005010173.1"/>
</dbReference>
<dbReference type="InterPro" id="IPR051077">
    <property type="entry name" value="Ca-dependent_lectin"/>
</dbReference>
<dbReference type="PROSITE" id="PS50041">
    <property type="entry name" value="C_TYPE_LECTIN_2"/>
    <property type="match status" value="1"/>
</dbReference>
<dbReference type="SMART" id="SM00034">
    <property type="entry name" value="CLECT"/>
    <property type="match status" value="1"/>
</dbReference>
<dbReference type="FunFam" id="3.10.100.10:FF:000045">
    <property type="entry name" value="Pulmonary surfactant-associated protein D"/>
    <property type="match status" value="1"/>
</dbReference>
<feature type="compositionally biased region" description="Basic and acidic residues" evidence="6">
    <location>
        <begin position="47"/>
        <end position="60"/>
    </location>
</feature>
<dbReference type="SUPFAM" id="SSF56436">
    <property type="entry name" value="C-type lectin-like"/>
    <property type="match status" value="1"/>
</dbReference>